<comment type="caution">
    <text evidence="1">The sequence shown here is derived from an EMBL/GenBank/DDBJ whole genome shotgun (WGS) entry which is preliminary data.</text>
</comment>
<keyword evidence="2" id="KW-1185">Reference proteome</keyword>
<dbReference type="Proteomes" id="UP000584824">
    <property type="component" value="Unassembled WGS sequence"/>
</dbReference>
<dbReference type="InterPro" id="IPR053734">
    <property type="entry name" value="Phage_Head-Tail_Connect_sf"/>
</dbReference>
<evidence type="ECO:0000313" key="2">
    <source>
        <dbReference type="Proteomes" id="UP000584824"/>
    </source>
</evidence>
<reference evidence="1 2" key="1">
    <citation type="submission" date="2020-08" db="EMBL/GenBank/DDBJ databases">
        <title>Genomic Encyclopedia of Type Strains, Phase IV (KMG-IV): sequencing the most valuable type-strain genomes for metagenomic binning, comparative biology and taxonomic classification.</title>
        <authorList>
            <person name="Goeker M."/>
        </authorList>
    </citation>
    <scope>NUCLEOTIDE SEQUENCE [LARGE SCALE GENOMIC DNA]</scope>
    <source>
        <strain evidence="1 2">DSM 26385</strain>
    </source>
</reference>
<gene>
    <name evidence="1" type="ORF">GGQ66_000932</name>
</gene>
<accession>A0A7W6P052</accession>
<dbReference type="AlphaFoldDB" id="A0A7W6P052"/>
<organism evidence="1 2">
    <name type="scientific">Allorhizobium borbori</name>
    <dbReference type="NCBI Taxonomy" id="485907"/>
    <lineage>
        <taxon>Bacteria</taxon>
        <taxon>Pseudomonadati</taxon>
        <taxon>Pseudomonadota</taxon>
        <taxon>Alphaproteobacteria</taxon>
        <taxon>Hyphomicrobiales</taxon>
        <taxon>Rhizobiaceae</taxon>
        <taxon>Rhizobium/Agrobacterium group</taxon>
        <taxon>Allorhizobium</taxon>
    </lineage>
</organism>
<dbReference type="Pfam" id="PF05354">
    <property type="entry name" value="Phage_attach"/>
    <property type="match status" value="1"/>
</dbReference>
<protein>
    <submittedName>
        <fullName evidence="1">Uncharacterized protein</fullName>
    </submittedName>
</protein>
<dbReference type="Gene3D" id="2.40.10.180">
    <property type="entry name" value="Phage tail proteins"/>
    <property type="match status" value="1"/>
</dbReference>
<dbReference type="RefSeq" id="WP_183789922.1">
    <property type="nucleotide sequence ID" value="NZ_JACIDU010000003.1"/>
</dbReference>
<sequence length="113" mass="12344">MLLTSAPGFEDFARTLLSTGNAEDVVLKSAGGGERTIRAIVRQKAREFPESQRGYAMKTMLNTLRVDPSDILDIQKDDSFEVRGVTYSIADKGNGIRPDGVALVTIDLETTPR</sequence>
<dbReference type="EMBL" id="JACIDU010000003">
    <property type="protein sequence ID" value="MBB4102397.1"/>
    <property type="molecule type" value="Genomic_DNA"/>
</dbReference>
<evidence type="ECO:0000313" key="1">
    <source>
        <dbReference type="EMBL" id="MBB4102397.1"/>
    </source>
</evidence>
<dbReference type="GO" id="GO:0019068">
    <property type="term" value="P:virion assembly"/>
    <property type="evidence" value="ECO:0007669"/>
    <property type="project" value="InterPro"/>
</dbReference>
<dbReference type="InterPro" id="IPR008018">
    <property type="entry name" value="Phage_tail_attach_FII"/>
</dbReference>
<name>A0A7W6P052_9HYPH</name>
<proteinExistence type="predicted"/>